<proteinExistence type="predicted"/>
<accession>A0A6A3NH21</accession>
<evidence type="ECO:0000313" key="2">
    <source>
        <dbReference type="Proteomes" id="UP000435112"/>
    </source>
</evidence>
<name>A0A6A3NH21_9STRA</name>
<protein>
    <submittedName>
        <fullName evidence="1">Uncharacterized protein</fullName>
    </submittedName>
</protein>
<dbReference type="EMBL" id="QXFU01000172">
    <property type="protein sequence ID" value="KAE9041458.1"/>
    <property type="molecule type" value="Genomic_DNA"/>
</dbReference>
<evidence type="ECO:0000313" key="1">
    <source>
        <dbReference type="EMBL" id="KAE9041458.1"/>
    </source>
</evidence>
<reference evidence="1 2" key="1">
    <citation type="submission" date="2018-09" db="EMBL/GenBank/DDBJ databases">
        <title>Genomic investigation of the strawberry pathogen Phytophthora fragariae indicates pathogenicity is determined by transcriptional variation in three key races.</title>
        <authorList>
            <person name="Adams T.M."/>
            <person name="Armitage A.D."/>
            <person name="Sobczyk M.K."/>
            <person name="Bates H.J."/>
            <person name="Dunwell J.M."/>
            <person name="Nellist C.F."/>
            <person name="Harrison R.J."/>
        </authorList>
    </citation>
    <scope>NUCLEOTIDE SEQUENCE [LARGE SCALE GENOMIC DNA]</scope>
    <source>
        <strain evidence="1 2">SCRP324</strain>
    </source>
</reference>
<organism evidence="1 2">
    <name type="scientific">Phytophthora rubi</name>
    <dbReference type="NCBI Taxonomy" id="129364"/>
    <lineage>
        <taxon>Eukaryota</taxon>
        <taxon>Sar</taxon>
        <taxon>Stramenopiles</taxon>
        <taxon>Oomycota</taxon>
        <taxon>Peronosporomycetes</taxon>
        <taxon>Peronosporales</taxon>
        <taxon>Peronosporaceae</taxon>
        <taxon>Phytophthora</taxon>
    </lineage>
</organism>
<gene>
    <name evidence="1" type="ORF">PR002_g4447</name>
</gene>
<comment type="caution">
    <text evidence="1">The sequence shown here is derived from an EMBL/GenBank/DDBJ whole genome shotgun (WGS) entry which is preliminary data.</text>
</comment>
<dbReference type="AlphaFoldDB" id="A0A6A3NH21"/>
<sequence length="43" mass="4771">MDLGSTVVVAVIMGKVFVSRSRFELASESEFKSKSKFKSKLES</sequence>
<dbReference type="Proteomes" id="UP000435112">
    <property type="component" value="Unassembled WGS sequence"/>
</dbReference>